<dbReference type="EC" id="1.1.1.45" evidence="8"/>
<evidence type="ECO:0000313" key="15">
    <source>
        <dbReference type="Proteomes" id="UP000050562"/>
    </source>
</evidence>
<name>A0A0N8SJJ5_9PSED</name>
<feature type="domain" description="3-hydroxyacyl-CoA dehydrogenase C-terminal" evidence="12">
    <location>
        <begin position="193"/>
        <end position="291"/>
    </location>
</feature>
<gene>
    <name evidence="14" type="ORF">ALO52_200082</name>
</gene>
<dbReference type="RefSeq" id="WP_081021838.1">
    <property type="nucleotide sequence ID" value="NZ_LJRC01000230.1"/>
</dbReference>
<keyword evidence="7" id="KW-0520">NAD</keyword>
<feature type="site" description="Important for catalytic activity" evidence="10">
    <location>
        <position position="146"/>
    </location>
</feature>
<dbReference type="InterPro" id="IPR013328">
    <property type="entry name" value="6PGD_dom2"/>
</dbReference>
<evidence type="ECO:0000256" key="8">
    <source>
        <dbReference type="ARBA" id="ARBA00038962"/>
    </source>
</evidence>
<comment type="subunit">
    <text evidence="3">Homodimer.</text>
</comment>
<dbReference type="PANTHER" id="PTHR48075:SF1">
    <property type="entry name" value="LAMBDA-CRYSTALLIN HOMOLOG"/>
    <property type="match status" value="1"/>
</dbReference>
<keyword evidence="5" id="KW-0597">Phosphoprotein</keyword>
<keyword evidence="11" id="KW-0472">Membrane</keyword>
<evidence type="ECO:0000259" key="12">
    <source>
        <dbReference type="Pfam" id="PF00725"/>
    </source>
</evidence>
<keyword evidence="6" id="KW-0560">Oxidoreductase</keyword>
<evidence type="ECO:0000256" key="11">
    <source>
        <dbReference type="SAM" id="Phobius"/>
    </source>
</evidence>
<comment type="similarity">
    <text evidence="2">Belongs to the 3-hydroxyacyl-CoA dehydrogenase family.</text>
</comment>
<sequence>MDTSTKTAFASIAVLGAGLMGVGIALHLARHGCQVRLYDPQLERLAEIPTVAGVILSELIAADQFDEADRNETLSRLIPVNTLAELADVDLLIEAVPERLPLKQSLYRELEGIVRDDCVFASNTSGFPPDSLAEGLKHPERLFIAHFWNPPHFIPLVELVPGTATDPRLIEKVRVMLEAMDLEAVLLEKAAPGFIGNRLQFALLREALHIVQSGIADADTVDRVMRASLGRRYGMVGPLEAADMAGLDTFIDISTHLMPQLAQGTEVIELLKEKVAAGNTGLRSGQGFYRWDEARHERLLSRRGHQLRFALKP</sequence>
<dbReference type="Pfam" id="PF02737">
    <property type="entry name" value="3HCDH_N"/>
    <property type="match status" value="1"/>
</dbReference>
<dbReference type="GO" id="GO:0050104">
    <property type="term" value="F:L-gulonate 3-dehydrogenase activity"/>
    <property type="evidence" value="ECO:0007669"/>
    <property type="project" value="UniProtKB-EC"/>
</dbReference>
<dbReference type="Proteomes" id="UP000050562">
    <property type="component" value="Unassembled WGS sequence"/>
</dbReference>
<dbReference type="Gene3D" id="3.40.50.720">
    <property type="entry name" value="NAD(P)-binding Rossmann-like Domain"/>
    <property type="match status" value="1"/>
</dbReference>
<dbReference type="SUPFAM" id="SSF51735">
    <property type="entry name" value="NAD(P)-binding Rossmann-fold domains"/>
    <property type="match status" value="1"/>
</dbReference>
<evidence type="ECO:0000256" key="10">
    <source>
        <dbReference type="PIRSR" id="PIRSR000105-1"/>
    </source>
</evidence>
<feature type="transmembrane region" description="Helical" evidence="11">
    <location>
        <begin position="7"/>
        <end position="29"/>
    </location>
</feature>
<dbReference type="InterPro" id="IPR008927">
    <property type="entry name" value="6-PGluconate_DH-like_C_sf"/>
</dbReference>
<keyword evidence="11" id="KW-1133">Transmembrane helix</keyword>
<evidence type="ECO:0000256" key="6">
    <source>
        <dbReference type="ARBA" id="ARBA00023002"/>
    </source>
</evidence>
<evidence type="ECO:0000259" key="13">
    <source>
        <dbReference type="Pfam" id="PF02737"/>
    </source>
</evidence>
<protein>
    <recommendedName>
        <fullName evidence="9">L-gulonate 3-dehydrogenase</fullName>
        <ecNumber evidence="8">1.1.1.45</ecNumber>
    </recommendedName>
    <alternativeName>
        <fullName evidence="9">L-gulonate 3-dehydrogenase</fullName>
    </alternativeName>
</protein>
<dbReference type="SUPFAM" id="SSF48179">
    <property type="entry name" value="6-phosphogluconate dehydrogenase C-terminal domain-like"/>
    <property type="match status" value="1"/>
</dbReference>
<dbReference type="Gene3D" id="1.10.1040.10">
    <property type="entry name" value="N-(1-d-carboxylethyl)-l-norvaline Dehydrogenase, domain 2"/>
    <property type="match status" value="1"/>
</dbReference>
<organism evidence="14 15">
    <name type="scientific">Pseudomonas syringae pv. primulae</name>
    <dbReference type="NCBI Taxonomy" id="251707"/>
    <lineage>
        <taxon>Bacteria</taxon>
        <taxon>Pseudomonadati</taxon>
        <taxon>Pseudomonadota</taxon>
        <taxon>Gammaproteobacteria</taxon>
        <taxon>Pseudomonadales</taxon>
        <taxon>Pseudomonadaceae</taxon>
        <taxon>Pseudomonas</taxon>
    </lineage>
</organism>
<evidence type="ECO:0000256" key="1">
    <source>
        <dbReference type="ARBA" id="ARBA00004496"/>
    </source>
</evidence>
<feature type="domain" description="3-hydroxyacyl-CoA dehydrogenase NAD binding" evidence="13">
    <location>
        <begin position="12"/>
        <end position="187"/>
    </location>
</feature>
<dbReference type="EMBL" id="LJRC01000230">
    <property type="protein sequence ID" value="KPY32568.1"/>
    <property type="molecule type" value="Genomic_DNA"/>
</dbReference>
<dbReference type="InterPro" id="IPR006108">
    <property type="entry name" value="3HC_DH_C"/>
</dbReference>
<dbReference type="InterPro" id="IPR036291">
    <property type="entry name" value="NAD(P)-bd_dom_sf"/>
</dbReference>
<evidence type="ECO:0000256" key="4">
    <source>
        <dbReference type="ARBA" id="ARBA00022490"/>
    </source>
</evidence>
<reference evidence="14 15" key="1">
    <citation type="submission" date="2015-09" db="EMBL/GenBank/DDBJ databases">
        <title>Genome announcement of multiple Pseudomonas syringae strains.</title>
        <authorList>
            <person name="Thakur S."/>
            <person name="Wang P.W."/>
            <person name="Gong Y."/>
            <person name="Weir B.S."/>
            <person name="Guttman D.S."/>
        </authorList>
    </citation>
    <scope>NUCLEOTIDE SEQUENCE [LARGE SCALE GENOMIC DNA]</scope>
    <source>
        <strain evidence="14 15">ICMP3956</strain>
    </source>
</reference>
<comment type="subcellular location">
    <subcellularLocation>
        <location evidence="1">Cytoplasm</location>
    </subcellularLocation>
</comment>
<keyword evidence="11" id="KW-0812">Transmembrane</keyword>
<dbReference type="Pfam" id="PF00725">
    <property type="entry name" value="3HCDH"/>
    <property type="match status" value="1"/>
</dbReference>
<evidence type="ECO:0000256" key="7">
    <source>
        <dbReference type="ARBA" id="ARBA00023027"/>
    </source>
</evidence>
<comment type="caution">
    <text evidence="14">The sequence shown here is derived from an EMBL/GenBank/DDBJ whole genome shotgun (WGS) entry which is preliminary data.</text>
</comment>
<dbReference type="InterPro" id="IPR006176">
    <property type="entry name" value="3-OHacyl-CoA_DH_NAD-bd"/>
</dbReference>
<accession>A0A0N8SJJ5</accession>
<dbReference type="GO" id="GO:0070403">
    <property type="term" value="F:NAD+ binding"/>
    <property type="evidence" value="ECO:0007669"/>
    <property type="project" value="InterPro"/>
</dbReference>
<evidence type="ECO:0000313" key="14">
    <source>
        <dbReference type="EMBL" id="KPY32568.1"/>
    </source>
</evidence>
<dbReference type="PIRSF" id="PIRSF000105">
    <property type="entry name" value="HCDH"/>
    <property type="match status" value="1"/>
</dbReference>
<dbReference type="PANTHER" id="PTHR48075">
    <property type="entry name" value="3-HYDROXYACYL-COA DEHYDROGENASE FAMILY PROTEIN"/>
    <property type="match status" value="1"/>
</dbReference>
<dbReference type="InterPro" id="IPR022694">
    <property type="entry name" value="3-OHacyl-CoA_DH"/>
</dbReference>
<evidence type="ECO:0000256" key="5">
    <source>
        <dbReference type="ARBA" id="ARBA00022553"/>
    </source>
</evidence>
<keyword evidence="4" id="KW-0963">Cytoplasm</keyword>
<evidence type="ECO:0000256" key="3">
    <source>
        <dbReference type="ARBA" id="ARBA00011738"/>
    </source>
</evidence>
<dbReference type="GO" id="GO:0006631">
    <property type="term" value="P:fatty acid metabolic process"/>
    <property type="evidence" value="ECO:0007669"/>
    <property type="project" value="InterPro"/>
</dbReference>
<dbReference type="PATRIC" id="fig|251707.3.peg.5119"/>
<dbReference type="AlphaFoldDB" id="A0A0N8SJJ5"/>
<proteinExistence type="inferred from homology"/>
<evidence type="ECO:0000256" key="9">
    <source>
        <dbReference type="ARBA" id="ARBA00042709"/>
    </source>
</evidence>
<evidence type="ECO:0000256" key="2">
    <source>
        <dbReference type="ARBA" id="ARBA00009463"/>
    </source>
</evidence>
<dbReference type="GO" id="GO:0005737">
    <property type="term" value="C:cytoplasm"/>
    <property type="evidence" value="ECO:0007669"/>
    <property type="project" value="UniProtKB-SubCell"/>
</dbReference>